<dbReference type="GeneID" id="124293865"/>
<dbReference type="Proteomes" id="UP000829291">
    <property type="component" value="Chromosome 4"/>
</dbReference>
<sequence length="535" mass="61504">MKKTAKDFIPCAKCKGQYAKSVIRHHWRHCTKLRGENGRIIMVKGRAIMARIHEKAEADVIVRIFAYMREDDIVRTIRYDELIILFANKQYESYSVSQHFFPMIRARLRLLGRFLVAIKRINAEISDFASIYKPGHYDNCIVAVKEVAEYEPRTRKFLHPTVASTLGTLLKQVGEILRSKYIKSEDVQKQKQVEDFLKLHSEDYGTSINKAVTETRSQNIRRKKVQLPSTTDIKILQDYLKIERAKYTTILEKKFCYTAWQKLAEVTLVSLQIFNRRRPGEIERLQIEDFETHEGMDSFADKEVFDSMTPEAQRLARNYVSDLANFMGHHDKIHKEIYRQPIAQRDIVKISKLLELAQGSTSDQRTDQKSATESEEEELVDDHCHEPSIECSQTSQDEVADCKSIDTLSKKATTDRKRKVTKDVQDEDSNSSRSSKKTTAGSKRRKVVREVPDEDFNLVTCSKKKTTAGSKKKVTTCTAQSTDNEQSYGSTCSSTSRRSWTNKEQAAVLKPFRKYLTGKKLPSLSDIGDVIAQNE</sequence>
<name>A0ABM3FWW8_NEOLC</name>
<protein>
    <submittedName>
        <fullName evidence="3">Uncharacterized protein LOC124293865</fullName>
    </submittedName>
</protein>
<keyword evidence="2" id="KW-1185">Reference proteome</keyword>
<accession>A0ABM3FWW8</accession>
<evidence type="ECO:0000313" key="2">
    <source>
        <dbReference type="Proteomes" id="UP000829291"/>
    </source>
</evidence>
<dbReference type="RefSeq" id="XP_046592519.1">
    <property type="nucleotide sequence ID" value="XM_046736563.1"/>
</dbReference>
<feature type="compositionally biased region" description="Polar residues" evidence="1">
    <location>
        <begin position="431"/>
        <end position="441"/>
    </location>
</feature>
<proteinExistence type="predicted"/>
<dbReference type="PANTHER" id="PTHR33480:SF1">
    <property type="entry name" value="TYR RECOMBINASE DOMAIN-CONTAINING PROTEIN"/>
    <property type="match status" value="1"/>
</dbReference>
<gene>
    <name evidence="3" type="primary">LOC124293865</name>
</gene>
<reference evidence="3" key="1">
    <citation type="submission" date="2025-08" db="UniProtKB">
        <authorList>
            <consortium name="RefSeq"/>
        </authorList>
    </citation>
    <scope>IDENTIFICATION</scope>
    <source>
        <tissue evidence="3">Thorax and Abdomen</tissue>
    </source>
</reference>
<feature type="region of interest" description="Disordered" evidence="1">
    <location>
        <begin position="411"/>
        <end position="448"/>
    </location>
</feature>
<evidence type="ECO:0000313" key="3">
    <source>
        <dbReference type="RefSeq" id="XP_046592519.1"/>
    </source>
</evidence>
<evidence type="ECO:0000256" key="1">
    <source>
        <dbReference type="SAM" id="MobiDB-lite"/>
    </source>
</evidence>
<dbReference type="PANTHER" id="PTHR33480">
    <property type="entry name" value="SET DOMAIN-CONTAINING PROTEIN-RELATED"/>
    <property type="match status" value="1"/>
</dbReference>
<organism evidence="2 3">
    <name type="scientific">Neodiprion lecontei</name>
    <name type="common">Redheaded pine sawfly</name>
    <dbReference type="NCBI Taxonomy" id="441921"/>
    <lineage>
        <taxon>Eukaryota</taxon>
        <taxon>Metazoa</taxon>
        <taxon>Ecdysozoa</taxon>
        <taxon>Arthropoda</taxon>
        <taxon>Hexapoda</taxon>
        <taxon>Insecta</taxon>
        <taxon>Pterygota</taxon>
        <taxon>Neoptera</taxon>
        <taxon>Endopterygota</taxon>
        <taxon>Hymenoptera</taxon>
        <taxon>Tenthredinoidea</taxon>
        <taxon>Diprionidae</taxon>
        <taxon>Diprioninae</taxon>
        <taxon>Neodiprion</taxon>
    </lineage>
</organism>
<feature type="region of interest" description="Disordered" evidence="1">
    <location>
        <begin position="358"/>
        <end position="396"/>
    </location>
</feature>